<dbReference type="EMBL" id="ATBP01000112">
    <property type="protein sequence ID" value="ETR72792.1"/>
    <property type="molecule type" value="Genomic_DNA"/>
</dbReference>
<keyword evidence="1" id="KW-0472">Membrane</keyword>
<dbReference type="AlphaFoldDB" id="A0A1V1PCZ8"/>
<reference evidence="3" key="1">
    <citation type="submission" date="2012-11" db="EMBL/GenBank/DDBJ databases">
        <authorList>
            <person name="Lucero-Rivera Y.E."/>
            <person name="Tovar-Ramirez D."/>
        </authorList>
    </citation>
    <scope>NUCLEOTIDE SEQUENCE [LARGE SCALE GENOMIC DNA]</scope>
    <source>
        <strain evidence="3">Araruama</strain>
    </source>
</reference>
<keyword evidence="1" id="KW-0812">Transmembrane</keyword>
<name>A0A1V1PCZ8_9BACT</name>
<evidence type="ECO:0000256" key="1">
    <source>
        <dbReference type="SAM" id="Phobius"/>
    </source>
</evidence>
<dbReference type="Proteomes" id="UP000189670">
    <property type="component" value="Unassembled WGS sequence"/>
</dbReference>
<organism evidence="2 3">
    <name type="scientific">Candidatus Magnetoglobus multicellularis str. Araruama</name>
    <dbReference type="NCBI Taxonomy" id="890399"/>
    <lineage>
        <taxon>Bacteria</taxon>
        <taxon>Pseudomonadati</taxon>
        <taxon>Thermodesulfobacteriota</taxon>
        <taxon>Desulfobacteria</taxon>
        <taxon>Desulfobacterales</taxon>
        <taxon>Desulfobacteraceae</taxon>
        <taxon>Candidatus Magnetoglobus</taxon>
    </lineage>
</organism>
<keyword evidence="1" id="KW-1133">Transmembrane helix</keyword>
<comment type="caution">
    <text evidence="2">The sequence shown here is derived from an EMBL/GenBank/DDBJ whole genome shotgun (WGS) entry which is preliminary data.</text>
</comment>
<gene>
    <name evidence="2" type="ORF">OMM_01434</name>
</gene>
<evidence type="ECO:0000313" key="2">
    <source>
        <dbReference type="EMBL" id="ETR72792.1"/>
    </source>
</evidence>
<evidence type="ECO:0000313" key="3">
    <source>
        <dbReference type="Proteomes" id="UP000189670"/>
    </source>
</evidence>
<feature type="transmembrane region" description="Helical" evidence="1">
    <location>
        <begin position="7"/>
        <end position="26"/>
    </location>
</feature>
<protein>
    <submittedName>
        <fullName evidence="2">Uncharacterized protein</fullName>
    </submittedName>
</protein>
<proteinExistence type="predicted"/>
<sequence>MGLHPKNIVIYIISIFLMISMVSIAWGRMDIVSDSELSSTYGRGMNMMTDQELSDVNGQAGFTKFTLNKTNDKYQARADIDLELHLWAHIDVIKMGYYDFQGQTGVDMSQFSFLGFGWEAGLGNGYNWDIDWGGLDFGTESSPLILNGLVIRLDYQEINGNKVLNRFIFGSDRVKGNFRADDLFSFTGKMNTKLAPGSLASWLNLDLWANRTNILNGPSGILGVVGDVADQGMVFNNNGFYVVFDKELGVGAWAGFPINDIED</sequence>
<accession>A0A1V1PCZ8</accession>